<accession>A0A4Y2J7X2</accession>
<comment type="caution">
    <text evidence="1">The sequence shown here is derived from an EMBL/GenBank/DDBJ whole genome shotgun (WGS) entry which is preliminary data.</text>
</comment>
<reference evidence="1 2" key="1">
    <citation type="journal article" date="2019" name="Sci. Rep.">
        <title>Orb-weaving spider Araneus ventricosus genome elucidates the spidroin gene catalogue.</title>
        <authorList>
            <person name="Kono N."/>
            <person name="Nakamura H."/>
            <person name="Ohtoshi R."/>
            <person name="Moran D.A.P."/>
            <person name="Shinohara A."/>
            <person name="Yoshida Y."/>
            <person name="Fujiwara M."/>
            <person name="Mori M."/>
            <person name="Tomita M."/>
            <person name="Arakawa K."/>
        </authorList>
    </citation>
    <scope>NUCLEOTIDE SEQUENCE [LARGE SCALE GENOMIC DNA]</scope>
</reference>
<evidence type="ECO:0000313" key="2">
    <source>
        <dbReference type="Proteomes" id="UP000499080"/>
    </source>
</evidence>
<dbReference type="Proteomes" id="UP000499080">
    <property type="component" value="Unassembled WGS sequence"/>
</dbReference>
<keyword evidence="2" id="KW-1185">Reference proteome</keyword>
<proteinExistence type="predicted"/>
<protein>
    <submittedName>
        <fullName evidence="1">Uncharacterized protein</fullName>
    </submittedName>
</protein>
<evidence type="ECO:0000313" key="1">
    <source>
        <dbReference type="EMBL" id="GBM86227.1"/>
    </source>
</evidence>
<dbReference type="AlphaFoldDB" id="A0A4Y2J7X2"/>
<dbReference type="OrthoDB" id="10045182at2759"/>
<sequence length="85" mass="9531">MFSLVTGKGRYTGEFDKERIVVSRCLEASISEKRSWSIVIRAKAVSICREFINDGEPSTRLQGIGDHHLIENSGHRKLSLLAKSN</sequence>
<gene>
    <name evidence="1" type="ORF">AVEN_143872_1</name>
</gene>
<dbReference type="EMBL" id="BGPR01003295">
    <property type="protein sequence ID" value="GBM86227.1"/>
    <property type="molecule type" value="Genomic_DNA"/>
</dbReference>
<name>A0A4Y2J7X2_ARAVE</name>
<organism evidence="1 2">
    <name type="scientific">Araneus ventricosus</name>
    <name type="common">Orbweaver spider</name>
    <name type="synonym">Epeira ventricosa</name>
    <dbReference type="NCBI Taxonomy" id="182803"/>
    <lineage>
        <taxon>Eukaryota</taxon>
        <taxon>Metazoa</taxon>
        <taxon>Ecdysozoa</taxon>
        <taxon>Arthropoda</taxon>
        <taxon>Chelicerata</taxon>
        <taxon>Arachnida</taxon>
        <taxon>Araneae</taxon>
        <taxon>Araneomorphae</taxon>
        <taxon>Entelegynae</taxon>
        <taxon>Araneoidea</taxon>
        <taxon>Araneidae</taxon>
        <taxon>Araneus</taxon>
    </lineage>
</organism>